<proteinExistence type="predicted"/>
<name>A0ABQ9HXE6_9NEOP</name>
<dbReference type="Pfam" id="PF22936">
    <property type="entry name" value="Pol_BBD"/>
    <property type="match status" value="1"/>
</dbReference>
<gene>
    <name evidence="2" type="ORF">PR048_008546</name>
</gene>
<keyword evidence="3" id="KW-1185">Reference proteome</keyword>
<comment type="caution">
    <text evidence="2">The sequence shown here is derived from an EMBL/GenBank/DDBJ whole genome shotgun (WGS) entry which is preliminary data.</text>
</comment>
<reference evidence="2 3" key="1">
    <citation type="submission" date="2023-02" db="EMBL/GenBank/DDBJ databases">
        <title>LHISI_Scaffold_Assembly.</title>
        <authorList>
            <person name="Stuart O.P."/>
            <person name="Cleave R."/>
            <person name="Magrath M.J.L."/>
            <person name="Mikheyev A.S."/>
        </authorList>
    </citation>
    <scope>NUCLEOTIDE SEQUENCE [LARGE SCALE GENOMIC DNA]</scope>
    <source>
        <strain evidence="2">Daus_M_001</strain>
        <tissue evidence="2">Leg muscle</tissue>
    </source>
</reference>
<feature type="domain" description="Retrovirus-related Pol polyprotein from transposon TNT 1-94-like beta-barrel" evidence="1">
    <location>
        <begin position="31"/>
        <end position="87"/>
    </location>
</feature>
<organism evidence="2 3">
    <name type="scientific">Dryococelus australis</name>
    <dbReference type="NCBI Taxonomy" id="614101"/>
    <lineage>
        <taxon>Eukaryota</taxon>
        <taxon>Metazoa</taxon>
        <taxon>Ecdysozoa</taxon>
        <taxon>Arthropoda</taxon>
        <taxon>Hexapoda</taxon>
        <taxon>Insecta</taxon>
        <taxon>Pterygota</taxon>
        <taxon>Neoptera</taxon>
        <taxon>Polyneoptera</taxon>
        <taxon>Phasmatodea</taxon>
        <taxon>Verophasmatodea</taxon>
        <taxon>Anareolatae</taxon>
        <taxon>Phasmatidae</taxon>
        <taxon>Eurycanthinae</taxon>
        <taxon>Dryococelus</taxon>
    </lineage>
</organism>
<sequence length="459" mass="52403">MLKAKNDNRENEVNTFMTFSAEEELSDNCQYVDTGAREYICGNKHLFKSFENKQFSSKIAVGDGMILYVIGHGTVELYTWNGLKFNLFSAGFVLDKGLHLVPNSEQCNFVNDKGEVRHQLLCHQNIQHVKSLLNRKSINLIEDITHFGKQHRLPFHVSVSRATKRLELVHTNVCGPMKSPSVGGAKMTTQDIEKFISIKQQGLSASRCYCPATRVEACRDDTERCAGKEKEDSVQEMEEDVNERTGIQDRNCDGDLRWNAITERENEGIEGEGYLRLRRNIKKPSFLEDYHLGLCNMVDDDPKIFDEAVSNVYSNKWMEAMARELIALKENCTWGWVTKPSECTVIDCKWVFFRCNHVLWLDLKCVLCYVKGTLKLSMVFTKNENCKDSVVGFVDSDWAGDRSDRKSTGGFIFKVFGCIVSWVSWKQSTFTLSSTESEFVALSMATSEACWLKNLYEIL</sequence>
<protein>
    <recommendedName>
        <fullName evidence="1">Retrovirus-related Pol polyprotein from transposon TNT 1-94-like beta-barrel domain-containing protein</fullName>
    </recommendedName>
</protein>
<evidence type="ECO:0000259" key="1">
    <source>
        <dbReference type="Pfam" id="PF22936"/>
    </source>
</evidence>
<evidence type="ECO:0000313" key="2">
    <source>
        <dbReference type="EMBL" id="KAJ8889052.1"/>
    </source>
</evidence>
<accession>A0ABQ9HXE6</accession>
<dbReference type="EMBL" id="JARBHB010000003">
    <property type="protein sequence ID" value="KAJ8889052.1"/>
    <property type="molecule type" value="Genomic_DNA"/>
</dbReference>
<dbReference type="Proteomes" id="UP001159363">
    <property type="component" value="Chromosome 3"/>
</dbReference>
<evidence type="ECO:0000313" key="3">
    <source>
        <dbReference type="Proteomes" id="UP001159363"/>
    </source>
</evidence>
<dbReference type="PANTHER" id="PTHR11439:SF483">
    <property type="entry name" value="PEPTIDE SYNTHASE GLIP-LIKE, PUTATIVE (AFU_ORTHOLOGUE AFUA_3G12920)-RELATED"/>
    <property type="match status" value="1"/>
</dbReference>
<feature type="non-terminal residue" evidence="2">
    <location>
        <position position="459"/>
    </location>
</feature>
<dbReference type="PANTHER" id="PTHR11439">
    <property type="entry name" value="GAG-POL-RELATED RETROTRANSPOSON"/>
    <property type="match status" value="1"/>
</dbReference>
<dbReference type="CDD" id="cd09272">
    <property type="entry name" value="RNase_HI_RT_Ty1"/>
    <property type="match status" value="1"/>
</dbReference>
<dbReference type="InterPro" id="IPR054722">
    <property type="entry name" value="PolX-like_BBD"/>
</dbReference>